<dbReference type="PANTHER" id="PTHR11889:SF31">
    <property type="entry name" value="PROTEIN HEDGEHOG"/>
    <property type="match status" value="1"/>
</dbReference>
<keyword evidence="7" id="KW-1185">Reference proteome</keyword>
<evidence type="ECO:0000313" key="6">
    <source>
        <dbReference type="EMBL" id="CAB9496603.1"/>
    </source>
</evidence>
<evidence type="ECO:0000259" key="5">
    <source>
        <dbReference type="SMART" id="SM00306"/>
    </source>
</evidence>
<dbReference type="GO" id="GO:0007267">
    <property type="term" value="P:cell-cell signaling"/>
    <property type="evidence" value="ECO:0007669"/>
    <property type="project" value="InterPro"/>
</dbReference>
<feature type="signal peptide" evidence="4">
    <location>
        <begin position="1"/>
        <end position="19"/>
    </location>
</feature>
<dbReference type="InterPro" id="IPR003587">
    <property type="entry name" value="Hint_dom_N"/>
</dbReference>
<gene>
    <name evidence="6" type="ORF">SEMRO_7_G005740.1</name>
</gene>
<dbReference type="Pfam" id="PF01079">
    <property type="entry name" value="Hint"/>
    <property type="match status" value="1"/>
</dbReference>
<reference evidence="6" key="1">
    <citation type="submission" date="2020-06" db="EMBL/GenBank/DDBJ databases">
        <authorList>
            <consortium name="Plant Systems Biology data submission"/>
        </authorList>
    </citation>
    <scope>NUCLEOTIDE SEQUENCE</scope>
    <source>
        <strain evidence="6">D6</strain>
    </source>
</reference>
<dbReference type="SMART" id="SM00306">
    <property type="entry name" value="HintN"/>
    <property type="match status" value="1"/>
</dbReference>
<dbReference type="CDD" id="cd00081">
    <property type="entry name" value="Hint"/>
    <property type="match status" value="1"/>
</dbReference>
<keyword evidence="3" id="KW-1133">Transmembrane helix</keyword>
<dbReference type="PRINTS" id="PR00632">
    <property type="entry name" value="SONICHHOG"/>
</dbReference>
<sequence>MRVLATLVAFAHVWCNAAASSCFSVSEGSFGGSLSRPYSIDITSGATEITCVLSCTSANSVYGTLSANGLTNSNSDCGASININNVGSDTNAQLFLYADTYQDLSVDCACVDTSTPAPTPTLGCFSGETLVQRSDHPEPIQMKHLKVGDAVLAKSGVYKRVYAWGHIDRKLPASFLQLHMADAPTPLEVTGDHMVYVNGKAGPIRAEVVNIGDELLGSTPGKFHEVTKITSKERSGVFYPLTEDGTIVVNGVLASTYVDIQRDGNEYMRLGRFQLPFTKGFLSHVFYSPLRLWCLGVAAGICEGRDHIDGANFWDSLGSNLDELAENQESLHGQLVVYLLTIVVPAMSMTIEFAVGPSLAPLLILLGCVAVLSWGNTGAAGRAGKRKVA</sequence>
<keyword evidence="1" id="KW-0217">Developmental protein</keyword>
<name>A0A9N8H4D2_9STRA</name>
<protein>
    <submittedName>
        <fullName evidence="6">Desert hedgehog protein</fullName>
    </submittedName>
</protein>
<evidence type="ECO:0000256" key="3">
    <source>
        <dbReference type="SAM" id="Phobius"/>
    </source>
</evidence>
<keyword evidence="3" id="KW-0472">Membrane</keyword>
<dbReference type="Proteomes" id="UP001153069">
    <property type="component" value="Unassembled WGS sequence"/>
</dbReference>
<proteinExistence type="predicted"/>
<evidence type="ECO:0000256" key="2">
    <source>
        <dbReference type="ARBA" id="ARBA00022729"/>
    </source>
</evidence>
<dbReference type="EMBL" id="CAICTM010000007">
    <property type="protein sequence ID" value="CAB9496603.1"/>
    <property type="molecule type" value="Genomic_DNA"/>
</dbReference>
<organism evidence="6 7">
    <name type="scientific">Seminavis robusta</name>
    <dbReference type="NCBI Taxonomy" id="568900"/>
    <lineage>
        <taxon>Eukaryota</taxon>
        <taxon>Sar</taxon>
        <taxon>Stramenopiles</taxon>
        <taxon>Ochrophyta</taxon>
        <taxon>Bacillariophyta</taxon>
        <taxon>Bacillariophyceae</taxon>
        <taxon>Bacillariophycidae</taxon>
        <taxon>Naviculales</taxon>
        <taxon>Naviculaceae</taxon>
        <taxon>Seminavis</taxon>
    </lineage>
</organism>
<dbReference type="PANTHER" id="PTHR11889">
    <property type="entry name" value="HEDGEHOG"/>
    <property type="match status" value="1"/>
</dbReference>
<accession>A0A9N8H4D2</accession>
<keyword evidence="2 4" id="KW-0732">Signal</keyword>
<dbReference type="InterPro" id="IPR001657">
    <property type="entry name" value="Hedgehog"/>
</dbReference>
<dbReference type="PROSITE" id="PS51257">
    <property type="entry name" value="PROKAR_LIPOPROTEIN"/>
    <property type="match status" value="1"/>
</dbReference>
<comment type="caution">
    <text evidence="6">The sequence shown here is derived from an EMBL/GenBank/DDBJ whole genome shotgun (WGS) entry which is preliminary data.</text>
</comment>
<dbReference type="AlphaFoldDB" id="A0A9N8H4D2"/>
<dbReference type="InterPro" id="IPR050387">
    <property type="entry name" value="Hedgehog_Signaling"/>
</dbReference>
<evidence type="ECO:0000256" key="1">
    <source>
        <dbReference type="ARBA" id="ARBA00022473"/>
    </source>
</evidence>
<feature type="domain" description="Hint" evidence="5">
    <location>
        <begin position="122"/>
        <end position="219"/>
    </location>
</feature>
<dbReference type="OrthoDB" id="5212at2759"/>
<evidence type="ECO:0000313" key="7">
    <source>
        <dbReference type="Proteomes" id="UP001153069"/>
    </source>
</evidence>
<keyword evidence="3" id="KW-0812">Transmembrane</keyword>
<dbReference type="InterPro" id="IPR036844">
    <property type="entry name" value="Hint_dom_sf"/>
</dbReference>
<feature type="transmembrane region" description="Helical" evidence="3">
    <location>
        <begin position="362"/>
        <end position="381"/>
    </location>
</feature>
<dbReference type="GO" id="GO:0016540">
    <property type="term" value="P:protein autoprocessing"/>
    <property type="evidence" value="ECO:0007669"/>
    <property type="project" value="InterPro"/>
</dbReference>
<dbReference type="InterPro" id="IPR001767">
    <property type="entry name" value="Hedgehog_Hint"/>
</dbReference>
<feature type="chain" id="PRO_5040421711" evidence="4">
    <location>
        <begin position="20"/>
        <end position="389"/>
    </location>
</feature>
<dbReference type="SUPFAM" id="SSF51294">
    <property type="entry name" value="Hedgehog/intein (Hint) domain"/>
    <property type="match status" value="1"/>
</dbReference>
<evidence type="ECO:0000256" key="4">
    <source>
        <dbReference type="SAM" id="SignalP"/>
    </source>
</evidence>
<dbReference type="Gene3D" id="2.170.16.10">
    <property type="entry name" value="Hedgehog/Intein (Hint) domain"/>
    <property type="match status" value="1"/>
</dbReference>